<sequence length="468" mass="52534">MNATTDVNAPYNTAIFYDVENLIKGYGFSKKIVQGLSLHDILKKIGETGKTGRIASHKAYANWLNPTLAFLHAELIDLDIEPITVTSPKGGVIKNVADIRLAIDVVDTLHNHPEITTYVIISGDGAYASLARKLHEYSKVVVGCAYKQSTNKMFASACDHFIWIEDPEVDNDKVEVRVSDTRSQHLIEKLNGKEANESNLIWIRINELLAAFVASKEYKRSLENGINPSVIREFIGAAIPNFNPTMLGFDRFIDFLAHAIDNTDLAIYLFPPSDIRIGLKSAKPLNSVTLSKGNIKRFGHDDCGEIRDQRIRRLTRDVKSISSNASTKEIVEKLKEVIEWIAADSEFRASLTEGVNPATFDCAIREIIVGFTNSRLGFSRLSDLLSWLTWDTELCIVQNQENKSIWKVLLRSNIPAGYATYESKMIPQGDIEEEKAKATPLTPWELNTPPKEKTSIIWQLSNLFRTKH</sequence>
<dbReference type="PANTHER" id="PTHR35811">
    <property type="entry name" value="SLR1870 PROTEIN"/>
    <property type="match status" value="1"/>
</dbReference>
<dbReference type="InterPro" id="IPR021139">
    <property type="entry name" value="NYN"/>
</dbReference>
<proteinExistence type="predicted"/>
<gene>
    <name evidence="2" type="ORF">CLV25_10872</name>
</gene>
<evidence type="ECO:0000313" key="2">
    <source>
        <dbReference type="EMBL" id="TCN66733.1"/>
    </source>
</evidence>
<dbReference type="PANTHER" id="PTHR35811:SF1">
    <property type="entry name" value="HTH OST-TYPE DOMAIN-CONTAINING PROTEIN"/>
    <property type="match status" value="1"/>
</dbReference>
<reference evidence="2 3" key="1">
    <citation type="submission" date="2019-03" db="EMBL/GenBank/DDBJ databases">
        <title>Genomic Encyclopedia of Archaeal and Bacterial Type Strains, Phase II (KMG-II): from individual species to whole genera.</title>
        <authorList>
            <person name="Goeker M."/>
        </authorList>
    </citation>
    <scope>NUCLEOTIDE SEQUENCE [LARGE SCALE GENOMIC DNA]</scope>
    <source>
        <strain evidence="2 3">RL-C</strain>
    </source>
</reference>
<keyword evidence="3" id="KW-1185">Reference proteome</keyword>
<organism evidence="2 3">
    <name type="scientific">Acetobacteroides hydrogenigenes</name>
    <dbReference type="NCBI Taxonomy" id="979970"/>
    <lineage>
        <taxon>Bacteria</taxon>
        <taxon>Pseudomonadati</taxon>
        <taxon>Bacteroidota</taxon>
        <taxon>Bacteroidia</taxon>
        <taxon>Bacteroidales</taxon>
        <taxon>Rikenellaceae</taxon>
        <taxon>Acetobacteroides</taxon>
    </lineage>
</organism>
<feature type="domain" description="NYN" evidence="1">
    <location>
        <begin position="13"/>
        <end position="165"/>
    </location>
</feature>
<comment type="caution">
    <text evidence="2">The sequence shown here is derived from an EMBL/GenBank/DDBJ whole genome shotgun (WGS) entry which is preliminary data.</text>
</comment>
<dbReference type="CDD" id="cd11297">
    <property type="entry name" value="PIN_LabA-like_N_1"/>
    <property type="match status" value="1"/>
</dbReference>
<dbReference type="OrthoDB" id="9783963at2"/>
<dbReference type="GO" id="GO:0004540">
    <property type="term" value="F:RNA nuclease activity"/>
    <property type="evidence" value="ECO:0007669"/>
    <property type="project" value="InterPro"/>
</dbReference>
<dbReference type="EMBL" id="SLWB01000008">
    <property type="protein sequence ID" value="TCN66733.1"/>
    <property type="molecule type" value="Genomic_DNA"/>
</dbReference>
<protein>
    <submittedName>
        <fullName evidence="2">NYN domain-containing protein</fullName>
    </submittedName>
</protein>
<dbReference type="Pfam" id="PF01936">
    <property type="entry name" value="NYN"/>
    <property type="match status" value="1"/>
</dbReference>
<evidence type="ECO:0000313" key="3">
    <source>
        <dbReference type="Proteomes" id="UP000294830"/>
    </source>
</evidence>
<evidence type="ECO:0000259" key="1">
    <source>
        <dbReference type="Pfam" id="PF01936"/>
    </source>
</evidence>
<name>A0A4R2EE29_9BACT</name>
<dbReference type="AlphaFoldDB" id="A0A4R2EE29"/>
<accession>A0A4R2EE29</accession>
<dbReference type="Proteomes" id="UP000294830">
    <property type="component" value="Unassembled WGS sequence"/>
</dbReference>
<dbReference type="Gene3D" id="3.40.50.1010">
    <property type="entry name" value="5'-nuclease"/>
    <property type="match status" value="1"/>
</dbReference>
<dbReference type="RefSeq" id="WP_131839428.1">
    <property type="nucleotide sequence ID" value="NZ_SLWB01000008.1"/>
</dbReference>